<dbReference type="GO" id="GO:0051209">
    <property type="term" value="P:release of sequestered calcium ion into cytosol"/>
    <property type="evidence" value="ECO:0007669"/>
    <property type="project" value="TreeGrafter"/>
</dbReference>
<keyword evidence="4 5" id="KW-0443">Lipid metabolism</keyword>
<dbReference type="GO" id="GO:0016042">
    <property type="term" value="P:lipid catabolic process"/>
    <property type="evidence" value="ECO:0007669"/>
    <property type="project" value="UniProtKB-KW"/>
</dbReference>
<dbReference type="PANTHER" id="PTHR10336:SF36">
    <property type="entry name" value="1-PHOSPHATIDYLINOSITOL 4,5-BISPHOSPHATE PHOSPHODIESTERASE BETA-4"/>
    <property type="match status" value="1"/>
</dbReference>
<evidence type="ECO:0000313" key="8">
    <source>
        <dbReference type="WBParaSite" id="ACRNAN_Path_1111.g4277.t1"/>
    </source>
</evidence>
<dbReference type="InterPro" id="IPR000909">
    <property type="entry name" value="PLipase_C_PInositol-sp_X_dom"/>
</dbReference>
<evidence type="ECO:0000313" key="7">
    <source>
        <dbReference type="Proteomes" id="UP000887540"/>
    </source>
</evidence>
<evidence type="ECO:0000256" key="4">
    <source>
        <dbReference type="ARBA" id="ARBA00023098"/>
    </source>
</evidence>
<dbReference type="Gene3D" id="2.60.40.150">
    <property type="entry name" value="C2 domain"/>
    <property type="match status" value="1"/>
</dbReference>
<dbReference type="GO" id="GO:0048015">
    <property type="term" value="P:phosphatidylinositol-mediated signaling"/>
    <property type="evidence" value="ECO:0007669"/>
    <property type="project" value="TreeGrafter"/>
</dbReference>
<dbReference type="PROSITE" id="PS50007">
    <property type="entry name" value="PIPLC_X_DOMAIN"/>
    <property type="match status" value="1"/>
</dbReference>
<accession>A0A914BVP7</accession>
<name>A0A914BVP7_9BILA</name>
<dbReference type="SMART" id="SM00149">
    <property type="entry name" value="PLCYc"/>
    <property type="match status" value="1"/>
</dbReference>
<feature type="domain" description="PI-PLC Y-box" evidence="6">
    <location>
        <begin position="277"/>
        <end position="381"/>
    </location>
</feature>
<reference evidence="8" key="1">
    <citation type="submission" date="2022-11" db="UniProtKB">
        <authorList>
            <consortium name="WormBaseParasite"/>
        </authorList>
    </citation>
    <scope>IDENTIFICATION</scope>
</reference>
<dbReference type="InterPro" id="IPR001192">
    <property type="entry name" value="PI-PLC_fam"/>
</dbReference>
<sequence>MVHPISHYYINSSHNTYLNGNQIQAAKAIPGNQSQRCESDIEMYRQILLAGCRCIELDCWDGPNNDPVITHGPIALQQINVVSLKSVCKAIMETAFKTSDYPIVLSIENHCNLEQQRVMAQYFQEIFGECLCKEALKEYPLDSKTRLPSPYTLRRKILIKGHKGGHKEIKRGLISRHSAKILDNATPISETVLHSLERIKNEIKDTTTNMLSVSDTDENELLSDCDGDDERLTERLIKKRATMSAQDYRCLKQQYKQIQHETVTEIRNELSDLINYFQTTPKINLNDPDYLMHSVSETKIAKIITQNSSLVIEHTRRHIVRVYPDINRICSSNFIPMYFWTAGCQMLALNFQTNGLPMSMNQTLFEENGRSGYVLKAKCLREKSFKMSVHDSHIFVANRVEIEVISAQFLTLIAPRKSINNSTFISSVAVDLYDLPLDTLRKKYVTTEIGSEGWNTIYPKNKFVFEKVIKPEHALLHFRVYNENNEEYGQRFVPVHKLRNGYRHIILRNRANRPEGPASIFVKIKTTIYVPPPAEELQKHFIDPMKYKQDEQSSY</sequence>
<dbReference type="Pfam" id="PF00387">
    <property type="entry name" value="PI-PLC-Y"/>
    <property type="match status" value="1"/>
</dbReference>
<dbReference type="InterPro" id="IPR035892">
    <property type="entry name" value="C2_domain_sf"/>
</dbReference>
<dbReference type="InterPro" id="IPR017946">
    <property type="entry name" value="PLC-like_Pdiesterase_TIM-brl"/>
</dbReference>
<dbReference type="Proteomes" id="UP000887540">
    <property type="component" value="Unplaced"/>
</dbReference>
<proteinExistence type="predicted"/>
<comment type="catalytic activity">
    <reaction evidence="5">
        <text>a 1,2-diacyl-sn-glycero-3-phospho-(1D-myo-inositol-4,5-bisphosphate) + H2O = 1D-myo-inositol 1,4,5-trisphosphate + a 1,2-diacyl-sn-glycerol + H(+)</text>
        <dbReference type="Rhea" id="RHEA:33179"/>
        <dbReference type="ChEBI" id="CHEBI:15377"/>
        <dbReference type="ChEBI" id="CHEBI:15378"/>
        <dbReference type="ChEBI" id="CHEBI:17815"/>
        <dbReference type="ChEBI" id="CHEBI:58456"/>
        <dbReference type="ChEBI" id="CHEBI:203600"/>
        <dbReference type="EC" id="3.1.4.11"/>
    </reaction>
</comment>
<evidence type="ECO:0000256" key="1">
    <source>
        <dbReference type="ARBA" id="ARBA00012368"/>
    </source>
</evidence>
<dbReference type="CDD" id="cd08558">
    <property type="entry name" value="PI-PLCc_eukaryota"/>
    <property type="match status" value="1"/>
</dbReference>
<dbReference type="InterPro" id="IPR001711">
    <property type="entry name" value="PLipase_C_Pinositol-sp_Y"/>
</dbReference>
<evidence type="ECO:0000256" key="2">
    <source>
        <dbReference type="ARBA" id="ARBA00022801"/>
    </source>
</evidence>
<dbReference type="SUPFAM" id="SSF51695">
    <property type="entry name" value="PLC-like phosphodiesterases"/>
    <property type="match status" value="1"/>
</dbReference>
<dbReference type="AlphaFoldDB" id="A0A914BVP7"/>
<dbReference type="PROSITE" id="PS50008">
    <property type="entry name" value="PIPLC_Y_DOMAIN"/>
    <property type="match status" value="1"/>
</dbReference>
<dbReference type="GO" id="GO:0004435">
    <property type="term" value="F:phosphatidylinositol-4,5-bisphosphate phospholipase C activity"/>
    <property type="evidence" value="ECO:0007669"/>
    <property type="project" value="UniProtKB-EC"/>
</dbReference>
<evidence type="ECO:0000259" key="6">
    <source>
        <dbReference type="PROSITE" id="PS50008"/>
    </source>
</evidence>
<protein>
    <recommendedName>
        <fullName evidence="1 5">Phosphoinositide phospholipase C</fullName>
        <ecNumber evidence="1 5">3.1.4.11</ecNumber>
    </recommendedName>
</protein>
<dbReference type="EC" id="3.1.4.11" evidence="1 5"/>
<keyword evidence="2 5" id="KW-0378">Hydrolase</keyword>
<dbReference type="PANTHER" id="PTHR10336">
    <property type="entry name" value="PHOSPHOINOSITIDE-SPECIFIC PHOSPHOLIPASE C FAMILY PROTEIN"/>
    <property type="match status" value="1"/>
</dbReference>
<dbReference type="SMART" id="SM00148">
    <property type="entry name" value="PLCXc"/>
    <property type="match status" value="1"/>
</dbReference>
<organism evidence="7 8">
    <name type="scientific">Acrobeloides nanus</name>
    <dbReference type="NCBI Taxonomy" id="290746"/>
    <lineage>
        <taxon>Eukaryota</taxon>
        <taxon>Metazoa</taxon>
        <taxon>Ecdysozoa</taxon>
        <taxon>Nematoda</taxon>
        <taxon>Chromadorea</taxon>
        <taxon>Rhabditida</taxon>
        <taxon>Tylenchina</taxon>
        <taxon>Cephalobomorpha</taxon>
        <taxon>Cephaloboidea</taxon>
        <taxon>Cephalobidae</taxon>
        <taxon>Acrobeloides</taxon>
    </lineage>
</organism>
<dbReference type="CDD" id="cd00275">
    <property type="entry name" value="C2_PLC_like"/>
    <property type="match status" value="1"/>
</dbReference>
<keyword evidence="7" id="KW-1185">Reference proteome</keyword>
<dbReference type="SUPFAM" id="SSF49562">
    <property type="entry name" value="C2 domain (Calcium/lipid-binding domain, CaLB)"/>
    <property type="match status" value="1"/>
</dbReference>
<dbReference type="WBParaSite" id="ACRNAN_Path_1111.g4277.t1">
    <property type="protein sequence ID" value="ACRNAN_Path_1111.g4277.t1"/>
    <property type="gene ID" value="ACRNAN_Path_1111.g4277"/>
</dbReference>
<dbReference type="Pfam" id="PF00388">
    <property type="entry name" value="PI-PLC-X"/>
    <property type="match status" value="1"/>
</dbReference>
<dbReference type="PRINTS" id="PR00390">
    <property type="entry name" value="PHPHLIPASEC"/>
</dbReference>
<evidence type="ECO:0000256" key="5">
    <source>
        <dbReference type="RuleBase" id="RU361133"/>
    </source>
</evidence>
<evidence type="ECO:0000256" key="3">
    <source>
        <dbReference type="ARBA" id="ARBA00022963"/>
    </source>
</evidence>
<keyword evidence="3 5" id="KW-0442">Lipid degradation</keyword>
<dbReference type="Gene3D" id="3.20.20.190">
    <property type="entry name" value="Phosphatidylinositol (PI) phosphodiesterase"/>
    <property type="match status" value="1"/>
</dbReference>
<dbReference type="GO" id="GO:0046488">
    <property type="term" value="P:phosphatidylinositol metabolic process"/>
    <property type="evidence" value="ECO:0007669"/>
    <property type="project" value="TreeGrafter"/>
</dbReference>